<evidence type="ECO:0000313" key="2">
    <source>
        <dbReference type="Proteomes" id="UP000512286"/>
    </source>
</evidence>
<sequence>MPYTENKLLEKLRNIERNNYILEDNKNYYIYSLEMMDNIGSTNSILRDDLIYGTLFHWISNGIFDFKELKYLLDISLDDDHLFYKLGEINEDSIFKRSFSVLVVALILHEHRKSPFLTNENLYDTKIQLIKYMIKESDLRGYIEIKGWAHSVAHCSDALDELSKCSIFNKNDLIEILNSIKAKVCINNYVYIDEESERMVSVIESILKSKKLDSSEILDWLQTFTIHCREITYIEKFHMKVNIKSFLRSLYFRIFEEESLSFVANEIIATLKTYN</sequence>
<proteinExistence type="predicted"/>
<reference evidence="1 2" key="1">
    <citation type="submission" date="2020-07" db="EMBL/GenBank/DDBJ databases">
        <title>Electron transfer.</title>
        <authorList>
            <person name="Huang L."/>
            <person name="Liu X."/>
            <person name="Zhou S."/>
        </authorList>
    </citation>
    <scope>NUCLEOTIDE SEQUENCE [LARGE SCALE GENOMIC DNA]</scope>
    <source>
        <strain evidence="1 2">Lx1</strain>
    </source>
</reference>
<name>A0A7D7AH87_9CLOT</name>
<dbReference type="RefSeq" id="WP_021801944.1">
    <property type="nucleotide sequence ID" value="NZ_CP059378.1"/>
</dbReference>
<gene>
    <name evidence="1" type="ORF">HZF06_11520</name>
</gene>
<dbReference type="EMBL" id="CP059378">
    <property type="protein sequence ID" value="QLY82184.1"/>
    <property type="molecule type" value="Genomic_DNA"/>
</dbReference>
<accession>A0A7D7AH87</accession>
<evidence type="ECO:0000313" key="1">
    <source>
        <dbReference type="EMBL" id="QLY82184.1"/>
    </source>
</evidence>
<protein>
    <submittedName>
        <fullName evidence="1">DUF2785 domain-containing protein</fullName>
    </submittedName>
</protein>
<dbReference type="Pfam" id="PF10978">
    <property type="entry name" value="DUF2785"/>
    <property type="match status" value="1"/>
</dbReference>
<dbReference type="InterPro" id="IPR021247">
    <property type="entry name" value="DUF2785"/>
</dbReference>
<dbReference type="KEGG" id="cint:HZF06_11520"/>
<dbReference type="Proteomes" id="UP000512286">
    <property type="component" value="Chromosome"/>
</dbReference>
<dbReference type="AlphaFoldDB" id="A0A7D7AH87"/>
<organism evidence="1 2">
    <name type="scientific">Clostridium intestinale</name>
    <dbReference type="NCBI Taxonomy" id="36845"/>
    <lineage>
        <taxon>Bacteria</taxon>
        <taxon>Bacillati</taxon>
        <taxon>Bacillota</taxon>
        <taxon>Clostridia</taxon>
        <taxon>Eubacteriales</taxon>
        <taxon>Clostridiaceae</taxon>
        <taxon>Clostridium</taxon>
    </lineage>
</organism>